<dbReference type="GO" id="GO:0016020">
    <property type="term" value="C:membrane"/>
    <property type="evidence" value="ECO:0007669"/>
    <property type="project" value="TreeGrafter"/>
</dbReference>
<dbReference type="PANTHER" id="PTHR43490:SF60">
    <property type="entry name" value="NAD(P)-BINDING ROSSMANN-FOLD SUPERFAMILY PROTEIN"/>
    <property type="match status" value="1"/>
</dbReference>
<dbReference type="STRING" id="218851.A0A2G5CFS8"/>
<dbReference type="AlphaFoldDB" id="A0A2G5CFS8"/>
<protein>
    <submittedName>
        <fullName evidence="5">Uncharacterized protein</fullName>
    </submittedName>
</protein>
<keyword evidence="2" id="KW-0521">NADP</keyword>
<organism evidence="5 6">
    <name type="scientific">Aquilegia coerulea</name>
    <name type="common">Rocky mountain columbine</name>
    <dbReference type="NCBI Taxonomy" id="218851"/>
    <lineage>
        <taxon>Eukaryota</taxon>
        <taxon>Viridiplantae</taxon>
        <taxon>Streptophyta</taxon>
        <taxon>Embryophyta</taxon>
        <taxon>Tracheophyta</taxon>
        <taxon>Spermatophyta</taxon>
        <taxon>Magnoliopsida</taxon>
        <taxon>Ranunculales</taxon>
        <taxon>Ranunculaceae</taxon>
        <taxon>Thalictroideae</taxon>
        <taxon>Aquilegia</taxon>
    </lineage>
</organism>
<dbReference type="Pfam" id="PF00106">
    <property type="entry name" value="adh_short"/>
    <property type="match status" value="2"/>
</dbReference>
<reference evidence="5 6" key="1">
    <citation type="submission" date="2017-09" db="EMBL/GenBank/DDBJ databases">
        <title>WGS assembly of Aquilegia coerulea Goldsmith.</title>
        <authorList>
            <person name="Hodges S."/>
            <person name="Kramer E."/>
            <person name="Nordborg M."/>
            <person name="Tomkins J."/>
            <person name="Borevitz J."/>
            <person name="Derieg N."/>
            <person name="Yan J."/>
            <person name="Mihaltcheva S."/>
            <person name="Hayes R.D."/>
            <person name="Rokhsar D."/>
        </authorList>
    </citation>
    <scope>NUCLEOTIDE SEQUENCE [LARGE SCALE GENOMIC DNA]</scope>
    <source>
        <strain evidence="6">cv. Goldsmith</strain>
    </source>
</reference>
<dbReference type="FunFam" id="3.40.50.720:FF:000387">
    <property type="entry name" value="NAD(P)-binding Rossmann-fold superfamily protein"/>
    <property type="match status" value="1"/>
</dbReference>
<dbReference type="SUPFAM" id="SSF51735">
    <property type="entry name" value="NAD(P)-binding Rossmann-fold domains"/>
    <property type="match status" value="1"/>
</dbReference>
<sequence length="295" mass="32597">MGSMKPLPSSSSTSSNRWWCKDVVAVVTGGNTGIGLALVRQLAKLGLSVVLTCRDVSKGNKAVESLRLQGLHVNFCRLDVLDHASIKYFVSWLRETLGGLDILVNNAAVSLKEIGENSVVHAETVINTNFYGPKLLTEALLPLFRRSKHISRILNISSRLGSLNKVSNPAVRKILEDEENLSEERIDNIVQQFLEDVRNGMWNKNGWPEVWTDYAVSKLALNAYSRLLAKRYNGHGLSVNCYCPGFTQTSMTDGKGKHTPDYVADIGAKLVLLPPDHLPTGKFYVASNKFLDSKL</sequence>
<evidence type="ECO:0000256" key="1">
    <source>
        <dbReference type="ARBA" id="ARBA00006484"/>
    </source>
</evidence>
<evidence type="ECO:0000256" key="3">
    <source>
        <dbReference type="ARBA" id="ARBA00023002"/>
    </source>
</evidence>
<name>A0A2G5CFS8_AQUCA</name>
<dbReference type="FunCoup" id="A0A2G5CFS8">
    <property type="interactions" value="365"/>
</dbReference>
<evidence type="ECO:0000313" key="6">
    <source>
        <dbReference type="Proteomes" id="UP000230069"/>
    </source>
</evidence>
<dbReference type="Proteomes" id="UP000230069">
    <property type="component" value="Unassembled WGS sequence"/>
</dbReference>
<dbReference type="PRINTS" id="PR00080">
    <property type="entry name" value="SDRFAMILY"/>
</dbReference>
<dbReference type="OrthoDB" id="1933717at2759"/>
<dbReference type="PANTHER" id="PTHR43490">
    <property type="entry name" value="(+)-NEOMENTHOL DEHYDROGENASE"/>
    <property type="match status" value="1"/>
</dbReference>
<proteinExistence type="inferred from homology"/>
<keyword evidence="3" id="KW-0560">Oxidoreductase</keyword>
<gene>
    <name evidence="5" type="ORF">AQUCO_05800056v1</name>
</gene>
<dbReference type="PRINTS" id="PR00081">
    <property type="entry name" value="GDHRDH"/>
</dbReference>
<dbReference type="InParanoid" id="A0A2G5CFS8"/>
<dbReference type="GO" id="GO:0016491">
    <property type="term" value="F:oxidoreductase activity"/>
    <property type="evidence" value="ECO:0007669"/>
    <property type="project" value="UniProtKB-KW"/>
</dbReference>
<dbReference type="InterPro" id="IPR036291">
    <property type="entry name" value="NAD(P)-bd_dom_sf"/>
</dbReference>
<dbReference type="EMBL" id="KZ305075">
    <property type="protein sequence ID" value="PIA29677.1"/>
    <property type="molecule type" value="Genomic_DNA"/>
</dbReference>
<evidence type="ECO:0000256" key="4">
    <source>
        <dbReference type="RuleBase" id="RU000363"/>
    </source>
</evidence>
<dbReference type="Gene3D" id="3.40.50.720">
    <property type="entry name" value="NAD(P)-binding Rossmann-like Domain"/>
    <property type="match status" value="1"/>
</dbReference>
<comment type="similarity">
    <text evidence="1 4">Belongs to the short-chain dehydrogenases/reductases (SDR) family.</text>
</comment>
<evidence type="ECO:0000313" key="5">
    <source>
        <dbReference type="EMBL" id="PIA29677.1"/>
    </source>
</evidence>
<accession>A0A2G5CFS8</accession>
<keyword evidence="6" id="KW-1185">Reference proteome</keyword>
<dbReference type="InterPro" id="IPR002347">
    <property type="entry name" value="SDR_fam"/>
</dbReference>
<evidence type="ECO:0000256" key="2">
    <source>
        <dbReference type="ARBA" id="ARBA00022857"/>
    </source>
</evidence>